<dbReference type="PROSITE" id="PS00108">
    <property type="entry name" value="PROTEIN_KINASE_ST"/>
    <property type="match status" value="1"/>
</dbReference>
<evidence type="ECO:0000259" key="2">
    <source>
        <dbReference type="PROSITE" id="PS50011"/>
    </source>
</evidence>
<sequence length="470" mass="48877">MGGDVAVKMMRRPQAGEGLTEVDVLRSFRHEASLLRRLAHPNIVALRHAQDVEPVCLVQDYAQHGTLSDYIHNTAAAAPSVNPMLGLGLGSSMSDLERAVLRRLARRVGLAPDALMADLEARSVAAHYSAAAVAADGSLPHANQRNMRRYIVLLCLLRDVAAAMTYLAGPLPGAQGGCVVHRDVKPSNILLSAAGSALLADFGVAKALPMPTAAGAGMLAPAASAPPSIAQLSSASSAEVAAVYAEWGSDMGGAMASKRTRSADAADVAAAVAGAVHMPDILPSTDFDMGWLDDLFADNGATAATAAAPVVVAQHPFQYAQHQAAQQQAAYAAASGPMLATRASTDSQQQQAEDSNWPQHHGTAHYAAPEDLARGRTPYALGPAADVFSLGTVIWEALSGQRPWVGVRAAVVADAVGVQGARLPLPGCWPARLRALVARCWAADPAQRPAAREVAAVLDEEVRCALRPGR</sequence>
<evidence type="ECO:0000313" key="3">
    <source>
        <dbReference type="EMBL" id="CAD8670819.1"/>
    </source>
</evidence>
<name>A0A7S0R9G3_9CHLO</name>
<proteinExistence type="predicted"/>
<dbReference type="PANTHER" id="PTHR44329:SF214">
    <property type="entry name" value="PROTEIN KINASE DOMAIN-CONTAINING PROTEIN"/>
    <property type="match status" value="1"/>
</dbReference>
<evidence type="ECO:0000256" key="1">
    <source>
        <dbReference type="SAM" id="MobiDB-lite"/>
    </source>
</evidence>
<dbReference type="Pfam" id="PF07714">
    <property type="entry name" value="PK_Tyr_Ser-Thr"/>
    <property type="match status" value="2"/>
</dbReference>
<dbReference type="InterPro" id="IPR001245">
    <property type="entry name" value="Ser-Thr/Tyr_kinase_cat_dom"/>
</dbReference>
<dbReference type="Gene3D" id="1.10.510.10">
    <property type="entry name" value="Transferase(Phosphotransferase) domain 1"/>
    <property type="match status" value="3"/>
</dbReference>
<reference evidence="3" key="1">
    <citation type="submission" date="2021-01" db="EMBL/GenBank/DDBJ databases">
        <authorList>
            <person name="Corre E."/>
            <person name="Pelletier E."/>
            <person name="Niang G."/>
            <person name="Scheremetjew M."/>
            <person name="Finn R."/>
            <person name="Kale V."/>
            <person name="Holt S."/>
            <person name="Cochrane G."/>
            <person name="Meng A."/>
            <person name="Brown T."/>
            <person name="Cohen L."/>
        </authorList>
    </citation>
    <scope>NUCLEOTIDE SEQUENCE</scope>
    <source>
        <strain evidence="3">SAG 11-49</strain>
    </source>
</reference>
<dbReference type="PROSITE" id="PS50011">
    <property type="entry name" value="PROTEIN_KINASE_DOM"/>
    <property type="match status" value="1"/>
</dbReference>
<protein>
    <recommendedName>
        <fullName evidence="2">Protein kinase domain-containing protein</fullName>
    </recommendedName>
</protein>
<dbReference type="PANTHER" id="PTHR44329">
    <property type="entry name" value="SERINE/THREONINE-PROTEIN KINASE TNNI3K-RELATED"/>
    <property type="match status" value="1"/>
</dbReference>
<dbReference type="EMBL" id="HBFB01007705">
    <property type="protein sequence ID" value="CAD8670819.1"/>
    <property type="molecule type" value="Transcribed_RNA"/>
</dbReference>
<dbReference type="InterPro" id="IPR008271">
    <property type="entry name" value="Ser/Thr_kinase_AS"/>
</dbReference>
<accession>A0A7S0R9G3</accession>
<dbReference type="GO" id="GO:0005524">
    <property type="term" value="F:ATP binding"/>
    <property type="evidence" value="ECO:0007669"/>
    <property type="project" value="InterPro"/>
</dbReference>
<dbReference type="SMART" id="SM00220">
    <property type="entry name" value="S_TKc"/>
    <property type="match status" value="1"/>
</dbReference>
<dbReference type="InterPro" id="IPR051681">
    <property type="entry name" value="Ser/Thr_Kinases-Pseudokinases"/>
</dbReference>
<feature type="region of interest" description="Disordered" evidence="1">
    <location>
        <begin position="340"/>
        <end position="363"/>
    </location>
</feature>
<feature type="domain" description="Protein kinase" evidence="2">
    <location>
        <begin position="1"/>
        <end position="462"/>
    </location>
</feature>
<organism evidence="3">
    <name type="scientific">Chlamydomonas leiostraca</name>
    <dbReference type="NCBI Taxonomy" id="1034604"/>
    <lineage>
        <taxon>Eukaryota</taxon>
        <taxon>Viridiplantae</taxon>
        <taxon>Chlorophyta</taxon>
        <taxon>core chlorophytes</taxon>
        <taxon>Chlorophyceae</taxon>
        <taxon>CS clade</taxon>
        <taxon>Chlamydomonadales</taxon>
        <taxon>Chlamydomonadaceae</taxon>
        <taxon>Chlamydomonas</taxon>
    </lineage>
</organism>
<gene>
    <name evidence="3" type="ORF">CLEI1391_LOCUS4352</name>
</gene>
<dbReference type="GO" id="GO:0004674">
    <property type="term" value="F:protein serine/threonine kinase activity"/>
    <property type="evidence" value="ECO:0007669"/>
    <property type="project" value="TreeGrafter"/>
</dbReference>
<dbReference type="SUPFAM" id="SSF56112">
    <property type="entry name" value="Protein kinase-like (PK-like)"/>
    <property type="match status" value="1"/>
</dbReference>
<feature type="compositionally biased region" description="Polar residues" evidence="1">
    <location>
        <begin position="342"/>
        <end position="358"/>
    </location>
</feature>
<dbReference type="InterPro" id="IPR000719">
    <property type="entry name" value="Prot_kinase_dom"/>
</dbReference>
<dbReference type="AlphaFoldDB" id="A0A7S0R9G3"/>
<dbReference type="InterPro" id="IPR011009">
    <property type="entry name" value="Kinase-like_dom_sf"/>
</dbReference>